<evidence type="ECO:0000256" key="1">
    <source>
        <dbReference type="ARBA" id="ARBA00004141"/>
    </source>
</evidence>
<evidence type="ECO:0000256" key="4">
    <source>
        <dbReference type="ARBA" id="ARBA00023136"/>
    </source>
</evidence>
<name>A0ABU8X8R6_9BURK</name>
<reference evidence="7 8" key="1">
    <citation type="submission" date="2024-03" db="EMBL/GenBank/DDBJ databases">
        <title>Novel species of the genus Variovorax.</title>
        <authorList>
            <person name="Liu Q."/>
            <person name="Xin Y.-H."/>
        </authorList>
    </citation>
    <scope>NUCLEOTIDE SEQUENCE [LARGE SCALE GENOMIC DNA]</scope>
    <source>
        <strain evidence="7 8">KACC 18901</strain>
    </source>
</reference>
<accession>A0ABU8X8R6</accession>
<keyword evidence="2 5" id="KW-0812">Transmembrane</keyword>
<keyword evidence="8" id="KW-1185">Reference proteome</keyword>
<feature type="domain" description="RDD" evidence="6">
    <location>
        <begin position="22"/>
        <end position="144"/>
    </location>
</feature>
<proteinExistence type="predicted"/>
<sequence>MRLDTLHTAETPEGIALSLRPAGLMARSLAYMIDLAIRLVFFIVLSIVTRFMGGVGTALMLIGFFALEWLYPVVFELSRRGATPGKRVMGLRVVMDSGLPVTPAAALIRNLLRTADFLPAFYGAGLTSMLLRRDSKRLGDLAAGTLVVFTDSVSLHGEVPAAEPLAPLRPLSMREQAAVVSWAGRARRLTPERLEELALIAQPVLPAAPPGAKATARLLGVAQWVMGRRNANANDRGARP</sequence>
<evidence type="ECO:0000313" key="7">
    <source>
        <dbReference type="EMBL" id="MEJ8855067.1"/>
    </source>
</evidence>
<feature type="transmembrane region" description="Helical" evidence="5">
    <location>
        <begin position="29"/>
        <end position="52"/>
    </location>
</feature>
<evidence type="ECO:0000259" key="6">
    <source>
        <dbReference type="Pfam" id="PF06271"/>
    </source>
</evidence>
<evidence type="ECO:0000256" key="3">
    <source>
        <dbReference type="ARBA" id="ARBA00022989"/>
    </source>
</evidence>
<dbReference type="EMBL" id="JBBKZS010000003">
    <property type="protein sequence ID" value="MEJ8855067.1"/>
    <property type="molecule type" value="Genomic_DNA"/>
</dbReference>
<comment type="caution">
    <text evidence="7">The sequence shown here is derived from an EMBL/GenBank/DDBJ whole genome shotgun (WGS) entry which is preliminary data.</text>
</comment>
<evidence type="ECO:0000256" key="5">
    <source>
        <dbReference type="SAM" id="Phobius"/>
    </source>
</evidence>
<keyword evidence="4 5" id="KW-0472">Membrane</keyword>
<dbReference type="PANTHER" id="PTHR38480">
    <property type="entry name" value="SLR0254 PROTEIN"/>
    <property type="match status" value="1"/>
</dbReference>
<gene>
    <name evidence="7" type="ORF">WKW79_10840</name>
</gene>
<dbReference type="InterPro" id="IPR010432">
    <property type="entry name" value="RDD"/>
</dbReference>
<evidence type="ECO:0000256" key="2">
    <source>
        <dbReference type="ARBA" id="ARBA00022692"/>
    </source>
</evidence>
<keyword evidence="3 5" id="KW-1133">Transmembrane helix</keyword>
<dbReference type="PANTHER" id="PTHR38480:SF1">
    <property type="entry name" value="SLR0254 PROTEIN"/>
    <property type="match status" value="1"/>
</dbReference>
<dbReference type="RefSeq" id="WP_340335139.1">
    <property type="nucleotide sequence ID" value="NZ_JBBKZS010000003.1"/>
</dbReference>
<organism evidence="7 8">
    <name type="scientific">Variovorax robiniae</name>
    <dbReference type="NCBI Taxonomy" id="1836199"/>
    <lineage>
        <taxon>Bacteria</taxon>
        <taxon>Pseudomonadati</taxon>
        <taxon>Pseudomonadota</taxon>
        <taxon>Betaproteobacteria</taxon>
        <taxon>Burkholderiales</taxon>
        <taxon>Comamonadaceae</taxon>
        <taxon>Variovorax</taxon>
    </lineage>
</organism>
<evidence type="ECO:0000313" key="8">
    <source>
        <dbReference type="Proteomes" id="UP001367030"/>
    </source>
</evidence>
<comment type="subcellular location">
    <subcellularLocation>
        <location evidence="1">Membrane</location>
        <topology evidence="1">Multi-pass membrane protein</topology>
    </subcellularLocation>
</comment>
<protein>
    <submittedName>
        <fullName evidence="7">RDD family protein</fullName>
    </submittedName>
</protein>
<dbReference type="Proteomes" id="UP001367030">
    <property type="component" value="Unassembled WGS sequence"/>
</dbReference>
<dbReference type="Pfam" id="PF06271">
    <property type="entry name" value="RDD"/>
    <property type="match status" value="1"/>
</dbReference>